<evidence type="ECO:0000313" key="4">
    <source>
        <dbReference type="RefSeq" id="XP_037885314.1"/>
    </source>
</evidence>
<evidence type="ECO:0000313" key="3">
    <source>
        <dbReference type="Proteomes" id="UP000092443"/>
    </source>
</evidence>
<keyword evidence="2" id="KW-0732">Signal</keyword>
<dbReference type="AlphaFoldDB" id="A0A8U0WIF4"/>
<protein>
    <submittedName>
        <fullName evidence="4">Uncharacterized protein LOC119634944</fullName>
    </submittedName>
</protein>
<sequence length="182" mass="21543">MLTVLKFYRQMILILAFSCFAICKNVGEILDLNSGLNLTKNDYNNFLHPHRDEETNALPKDDFKDNLKYDVEILEPYDMRKETVEIEERYRAPSIIFNTDKIIDENIDLLNTLNEKESIAQFFSETRSIFVIILTLIAVLIIVLIIVLIARRYRFDERYGRSELLITNDNRDYWSRQFTTTS</sequence>
<dbReference type="Proteomes" id="UP000092443">
    <property type="component" value="Unplaced"/>
</dbReference>
<feature type="chain" id="PRO_5035939999" evidence="2">
    <location>
        <begin position="24"/>
        <end position="182"/>
    </location>
</feature>
<keyword evidence="3" id="KW-1185">Reference proteome</keyword>
<keyword evidence="1" id="KW-1133">Transmembrane helix</keyword>
<name>A0A8U0WIF4_9MUSC</name>
<organism evidence="3 4">
    <name type="scientific">Glossina fuscipes</name>
    <dbReference type="NCBI Taxonomy" id="7396"/>
    <lineage>
        <taxon>Eukaryota</taxon>
        <taxon>Metazoa</taxon>
        <taxon>Ecdysozoa</taxon>
        <taxon>Arthropoda</taxon>
        <taxon>Hexapoda</taxon>
        <taxon>Insecta</taxon>
        <taxon>Pterygota</taxon>
        <taxon>Neoptera</taxon>
        <taxon>Endopterygota</taxon>
        <taxon>Diptera</taxon>
        <taxon>Brachycera</taxon>
        <taxon>Muscomorpha</taxon>
        <taxon>Hippoboscoidea</taxon>
        <taxon>Glossinidae</taxon>
        <taxon>Glossina</taxon>
    </lineage>
</organism>
<feature type="signal peptide" evidence="2">
    <location>
        <begin position="1"/>
        <end position="23"/>
    </location>
</feature>
<feature type="transmembrane region" description="Helical" evidence="1">
    <location>
        <begin position="129"/>
        <end position="150"/>
    </location>
</feature>
<proteinExistence type="predicted"/>
<evidence type="ECO:0000256" key="1">
    <source>
        <dbReference type="SAM" id="Phobius"/>
    </source>
</evidence>
<keyword evidence="1" id="KW-0812">Transmembrane</keyword>
<gene>
    <name evidence="4" type="primary">LOC119634944</name>
</gene>
<dbReference type="GeneID" id="119634944"/>
<reference evidence="4" key="1">
    <citation type="submission" date="2025-08" db="UniProtKB">
        <authorList>
            <consortium name="RefSeq"/>
        </authorList>
    </citation>
    <scope>IDENTIFICATION</scope>
    <source>
        <tissue evidence="4">Whole body pupa</tissue>
    </source>
</reference>
<accession>A0A8U0WIF4</accession>
<evidence type="ECO:0000256" key="2">
    <source>
        <dbReference type="SAM" id="SignalP"/>
    </source>
</evidence>
<keyword evidence="1" id="KW-0472">Membrane</keyword>
<dbReference type="KEGG" id="gfs:119634944"/>
<dbReference type="RefSeq" id="XP_037885314.1">
    <property type="nucleotide sequence ID" value="XM_038029386.1"/>
</dbReference>